<reference evidence="1" key="1">
    <citation type="submission" date="2022-01" db="EMBL/GenBank/DDBJ databases">
        <authorList>
            <person name="King R."/>
        </authorList>
    </citation>
    <scope>NUCLEOTIDE SEQUENCE</scope>
</reference>
<gene>
    <name evidence="1" type="ORF">CEUTPL_LOCUS5080</name>
</gene>
<sequence length="109" mass="12516">MGFKVARDICWEARKQSCMRLSSTEAEYVSYHGPQNRLFLSYILNELLGLEDAISIPDDESKCPEIGRCSWIGDIELNYMTPDKAIADIFTKSLHGPKQNKRVKYLDLE</sequence>
<protein>
    <submittedName>
        <fullName evidence="1">Uncharacterized protein</fullName>
    </submittedName>
</protein>
<proteinExistence type="predicted"/>
<accession>A0A9N9ML19</accession>
<evidence type="ECO:0000313" key="2">
    <source>
        <dbReference type="Proteomes" id="UP001152799"/>
    </source>
</evidence>
<dbReference type="Proteomes" id="UP001152799">
    <property type="component" value="Chromosome 2"/>
</dbReference>
<keyword evidence="2" id="KW-1185">Reference proteome</keyword>
<name>A0A9N9ML19_9CUCU</name>
<organism evidence="1 2">
    <name type="scientific">Ceutorhynchus assimilis</name>
    <name type="common">cabbage seed weevil</name>
    <dbReference type="NCBI Taxonomy" id="467358"/>
    <lineage>
        <taxon>Eukaryota</taxon>
        <taxon>Metazoa</taxon>
        <taxon>Ecdysozoa</taxon>
        <taxon>Arthropoda</taxon>
        <taxon>Hexapoda</taxon>
        <taxon>Insecta</taxon>
        <taxon>Pterygota</taxon>
        <taxon>Neoptera</taxon>
        <taxon>Endopterygota</taxon>
        <taxon>Coleoptera</taxon>
        <taxon>Polyphaga</taxon>
        <taxon>Cucujiformia</taxon>
        <taxon>Curculionidae</taxon>
        <taxon>Ceutorhynchinae</taxon>
        <taxon>Ceutorhynchus</taxon>
    </lineage>
</organism>
<dbReference type="AlphaFoldDB" id="A0A9N9ML19"/>
<dbReference type="OrthoDB" id="437005at2759"/>
<evidence type="ECO:0000313" key="1">
    <source>
        <dbReference type="EMBL" id="CAG9764440.1"/>
    </source>
</evidence>
<dbReference type="EMBL" id="OU892278">
    <property type="protein sequence ID" value="CAG9764440.1"/>
    <property type="molecule type" value="Genomic_DNA"/>
</dbReference>